<name>A0ABU9SQS4_9ALTE</name>
<dbReference type="Pfam" id="PF13840">
    <property type="entry name" value="ACT_7"/>
    <property type="match status" value="1"/>
</dbReference>
<dbReference type="Gene3D" id="3.30.2130.10">
    <property type="entry name" value="VC0802-like"/>
    <property type="match status" value="1"/>
</dbReference>
<dbReference type="PANTHER" id="PTHR39199:SF1">
    <property type="entry name" value="BLR5128 PROTEIN"/>
    <property type="match status" value="1"/>
</dbReference>
<keyword evidence="4" id="KW-1185">Reference proteome</keyword>
<dbReference type="Pfam" id="PF10000">
    <property type="entry name" value="ACT_3"/>
    <property type="match status" value="1"/>
</dbReference>
<dbReference type="PANTHER" id="PTHR39199">
    <property type="entry name" value="BLR5128 PROTEIN"/>
    <property type="match status" value="1"/>
</dbReference>
<comment type="caution">
    <text evidence="3">The sequence shown here is derived from an EMBL/GenBank/DDBJ whole genome shotgun (WGS) entry which is preliminary data.</text>
</comment>
<evidence type="ECO:0000313" key="4">
    <source>
        <dbReference type="Proteomes" id="UP001461163"/>
    </source>
</evidence>
<feature type="domain" description="DUF2241" evidence="1">
    <location>
        <begin position="2"/>
        <end position="70"/>
    </location>
</feature>
<dbReference type="InterPro" id="IPR018717">
    <property type="entry name" value="DUF2241"/>
</dbReference>
<evidence type="ECO:0000259" key="1">
    <source>
        <dbReference type="Pfam" id="PF10000"/>
    </source>
</evidence>
<reference evidence="3 4" key="1">
    <citation type="submission" date="2024-03" db="EMBL/GenBank/DDBJ databases">
        <title>Community enrichment and isolation of bacterial strains for fucoidan degradation.</title>
        <authorList>
            <person name="Sichert A."/>
        </authorList>
    </citation>
    <scope>NUCLEOTIDE SEQUENCE [LARGE SCALE GENOMIC DNA]</scope>
    <source>
        <strain evidence="3 4">AS12</strain>
    </source>
</reference>
<accession>A0ABU9SQS4</accession>
<gene>
    <name evidence="3" type="ORF">WNY77_02310</name>
</gene>
<dbReference type="InterPro" id="IPR027795">
    <property type="entry name" value="CASTOR_ACT_dom"/>
</dbReference>
<proteinExistence type="predicted"/>
<protein>
    <submittedName>
        <fullName evidence="3">ACT domain-containing protein</fullName>
    </submittedName>
</protein>
<dbReference type="Proteomes" id="UP001461163">
    <property type="component" value="Unassembled WGS sequence"/>
</dbReference>
<dbReference type="InterPro" id="IPR045865">
    <property type="entry name" value="ACT-like_dom_sf"/>
</dbReference>
<evidence type="ECO:0000259" key="2">
    <source>
        <dbReference type="Pfam" id="PF13840"/>
    </source>
</evidence>
<evidence type="ECO:0000313" key="3">
    <source>
        <dbReference type="EMBL" id="MEM5496222.1"/>
    </source>
</evidence>
<feature type="domain" description="CASTOR ACT" evidence="2">
    <location>
        <begin position="71"/>
        <end position="128"/>
    </location>
</feature>
<dbReference type="RefSeq" id="WP_342880735.1">
    <property type="nucleotide sequence ID" value="NZ_JBBMQS010000001.1"/>
</dbReference>
<dbReference type="EMBL" id="JBBMQS010000001">
    <property type="protein sequence ID" value="MEM5496222.1"/>
    <property type="molecule type" value="Genomic_DNA"/>
</dbReference>
<dbReference type="SUPFAM" id="SSF55021">
    <property type="entry name" value="ACT-like"/>
    <property type="match status" value="2"/>
</dbReference>
<organism evidence="3 4">
    <name type="scientific">Paraglaciecola mesophila</name>
    <dbReference type="NCBI Taxonomy" id="197222"/>
    <lineage>
        <taxon>Bacteria</taxon>
        <taxon>Pseudomonadati</taxon>
        <taxon>Pseudomonadota</taxon>
        <taxon>Gammaproteobacteria</taxon>
        <taxon>Alteromonadales</taxon>
        <taxon>Alteromonadaceae</taxon>
        <taxon>Paraglaciecola</taxon>
    </lineage>
</organism>
<sequence length="144" mass="15832">MSGITELDELLKSMSPFLHDGEYAFCTVDGKVSDYAHLDPVCFFQESEGLTLILLADDAKQAKIPFDGTYKQITLTVHSSLEAVGLTAAVAAKLTEYDISANVVAAYYHDHIYVPSDKAQLAMSALNEFNEITEITEFDESKVN</sequence>